<dbReference type="eggNOG" id="ENOG5033ICR">
    <property type="taxonomic scope" value="Bacteria"/>
</dbReference>
<keyword evidence="2" id="KW-1185">Reference proteome</keyword>
<dbReference type="GO" id="GO:0003677">
    <property type="term" value="F:DNA binding"/>
    <property type="evidence" value="ECO:0007669"/>
    <property type="project" value="InterPro"/>
</dbReference>
<dbReference type="Proteomes" id="UP000001702">
    <property type="component" value="Chromosome"/>
</dbReference>
<dbReference type="EMBL" id="CP001875">
    <property type="protein sequence ID" value="ADD78604.1"/>
    <property type="molecule type" value="Genomic_DNA"/>
</dbReference>
<dbReference type="InterPro" id="IPR010982">
    <property type="entry name" value="Lambda_DNA-bd_dom_sf"/>
</dbReference>
<organism evidence="1 2">
    <name type="scientific">Pantoea ananatis (strain LMG 20103)</name>
    <dbReference type="NCBI Taxonomy" id="706191"/>
    <lineage>
        <taxon>Bacteria</taxon>
        <taxon>Pseudomonadati</taxon>
        <taxon>Pseudomonadota</taxon>
        <taxon>Gammaproteobacteria</taxon>
        <taxon>Enterobacterales</taxon>
        <taxon>Erwiniaceae</taxon>
        <taxon>Pantoea</taxon>
    </lineage>
</organism>
<name>D4GNP9_PANAM</name>
<dbReference type="KEGG" id="pam:PANA_3437"/>
<dbReference type="Gene3D" id="1.10.260.40">
    <property type="entry name" value="lambda repressor-like DNA-binding domains"/>
    <property type="match status" value="1"/>
</dbReference>
<dbReference type="AlphaFoldDB" id="D4GNP9"/>
<sequence>MCCNGCRQMCQRTPKGSADDLLPYFIHREPGLGNSIVRRPVTVQNNVRELRIAAGLSQEGAAERFDLSLRAWQTKEATAKVALLSQGEYELLLLLAGRHPHYELVPQQKK</sequence>
<dbReference type="HOGENOM" id="CLU_179287_0_0_6"/>
<reference evidence="1 2" key="1">
    <citation type="journal article" date="2010" name="J. Bacteriol.">
        <title>Genome sequence of Pantoea ananatis LMG20103, the causative agent of Eucalyptus blight and dieback.</title>
        <authorList>
            <person name="De Maayer P."/>
            <person name="Chan W.Y."/>
            <person name="Venter S.N."/>
            <person name="Toth I.K."/>
            <person name="Birch P.R."/>
            <person name="Joubert F."/>
            <person name="Coutinho T.A."/>
        </authorList>
    </citation>
    <scope>NUCLEOTIDE SEQUENCE [LARGE SCALE GENOMIC DNA]</scope>
    <source>
        <strain evidence="1 2">LMG 20103</strain>
    </source>
</reference>
<evidence type="ECO:0000313" key="1">
    <source>
        <dbReference type="EMBL" id="ADD78604.1"/>
    </source>
</evidence>
<proteinExistence type="predicted"/>
<accession>D4GNP9</accession>
<protein>
    <submittedName>
        <fullName evidence="1">Uncharacterized protein</fullName>
    </submittedName>
</protein>
<gene>
    <name evidence="1" type="ordered locus">PANA_3437</name>
</gene>
<evidence type="ECO:0000313" key="2">
    <source>
        <dbReference type="Proteomes" id="UP000001702"/>
    </source>
</evidence>